<gene>
    <name evidence="1" type="ORF">Pan54_16710</name>
</gene>
<dbReference type="GO" id="GO:0070573">
    <property type="term" value="F:metallodipeptidase activity"/>
    <property type="evidence" value="ECO:0007669"/>
    <property type="project" value="InterPro"/>
</dbReference>
<dbReference type="Pfam" id="PF01244">
    <property type="entry name" value="Peptidase_M19"/>
    <property type="match status" value="1"/>
</dbReference>
<accession>A0A5C5XE56</accession>
<keyword evidence="2" id="KW-1185">Reference proteome</keyword>
<dbReference type="PANTHER" id="PTHR10443:SF12">
    <property type="entry name" value="DIPEPTIDASE"/>
    <property type="match status" value="1"/>
</dbReference>
<dbReference type="PROSITE" id="PS51365">
    <property type="entry name" value="RENAL_DIPEPTIDASE_2"/>
    <property type="match status" value="1"/>
</dbReference>
<dbReference type="Proteomes" id="UP000316095">
    <property type="component" value="Unassembled WGS sequence"/>
</dbReference>
<organism evidence="1 2">
    <name type="scientific">Rubinisphaera italica</name>
    <dbReference type="NCBI Taxonomy" id="2527969"/>
    <lineage>
        <taxon>Bacteria</taxon>
        <taxon>Pseudomonadati</taxon>
        <taxon>Planctomycetota</taxon>
        <taxon>Planctomycetia</taxon>
        <taxon>Planctomycetales</taxon>
        <taxon>Planctomycetaceae</taxon>
        <taxon>Rubinisphaera</taxon>
    </lineage>
</organism>
<dbReference type="AlphaFoldDB" id="A0A5C5XE56"/>
<protein>
    <submittedName>
        <fullName evidence="1">Membrane dipeptidase (Peptidase family M19)</fullName>
    </submittedName>
</protein>
<dbReference type="GO" id="GO:0006508">
    <property type="term" value="P:proteolysis"/>
    <property type="evidence" value="ECO:0007669"/>
    <property type="project" value="InterPro"/>
</dbReference>
<comment type="caution">
    <text evidence="1">The sequence shown here is derived from an EMBL/GenBank/DDBJ whole genome shotgun (WGS) entry which is preliminary data.</text>
</comment>
<sequence>MDRDWEKGEAWQFYQHMKANLDELLEIMPMEVAKHSGDIDRIYESGKVALLLSTEGGHMLENDVSRLETLYADGVRKFCPFHYVKNNLGDNGQDEPHFGGLTPLGREAIVEASRLGMVIDCAHASFESAYQIAELSTGPITFSHGFMKYNSKRFGSYLYDFPRFMSKDYAFLIAQTGGVIGTWAVAPFAGNVGSAEAFVEAVMKLADTVGIDHVAWATDYISGGMPAWFPDFTDLPKLCAMLLEGGFSDQDLAKFIGGNAIRVHQQITGQ</sequence>
<proteinExistence type="predicted"/>
<dbReference type="SUPFAM" id="SSF51556">
    <property type="entry name" value="Metallo-dependent hydrolases"/>
    <property type="match status" value="1"/>
</dbReference>
<evidence type="ECO:0000313" key="1">
    <source>
        <dbReference type="EMBL" id="TWT60939.1"/>
    </source>
</evidence>
<dbReference type="RefSeq" id="WP_146502985.1">
    <property type="nucleotide sequence ID" value="NZ_SJPG01000001.1"/>
</dbReference>
<dbReference type="InterPro" id="IPR008257">
    <property type="entry name" value="Pept_M19"/>
</dbReference>
<reference evidence="1 2" key="1">
    <citation type="submission" date="2019-02" db="EMBL/GenBank/DDBJ databases">
        <title>Deep-cultivation of Planctomycetes and their phenomic and genomic characterization uncovers novel biology.</title>
        <authorList>
            <person name="Wiegand S."/>
            <person name="Jogler M."/>
            <person name="Boedeker C."/>
            <person name="Pinto D."/>
            <person name="Vollmers J."/>
            <person name="Rivas-Marin E."/>
            <person name="Kohn T."/>
            <person name="Peeters S.H."/>
            <person name="Heuer A."/>
            <person name="Rast P."/>
            <person name="Oberbeckmann S."/>
            <person name="Bunk B."/>
            <person name="Jeske O."/>
            <person name="Meyerdierks A."/>
            <person name="Storesund J.E."/>
            <person name="Kallscheuer N."/>
            <person name="Luecker S."/>
            <person name="Lage O.M."/>
            <person name="Pohl T."/>
            <person name="Merkel B.J."/>
            <person name="Hornburger P."/>
            <person name="Mueller R.-W."/>
            <person name="Bruemmer F."/>
            <person name="Labrenz M."/>
            <person name="Spormann A.M."/>
            <person name="Op Den Camp H."/>
            <person name="Overmann J."/>
            <person name="Amann R."/>
            <person name="Jetten M.S.M."/>
            <person name="Mascher T."/>
            <person name="Medema M.H."/>
            <person name="Devos D.P."/>
            <person name="Kaster A.-K."/>
            <person name="Ovreas L."/>
            <person name="Rohde M."/>
            <person name="Galperin M.Y."/>
            <person name="Jogler C."/>
        </authorList>
    </citation>
    <scope>NUCLEOTIDE SEQUENCE [LARGE SCALE GENOMIC DNA]</scope>
    <source>
        <strain evidence="1 2">Pan54</strain>
    </source>
</reference>
<dbReference type="OrthoDB" id="9804920at2"/>
<dbReference type="EMBL" id="SJPG01000001">
    <property type="protein sequence ID" value="TWT60939.1"/>
    <property type="molecule type" value="Genomic_DNA"/>
</dbReference>
<dbReference type="Gene3D" id="3.20.20.140">
    <property type="entry name" value="Metal-dependent hydrolases"/>
    <property type="match status" value="1"/>
</dbReference>
<evidence type="ECO:0000313" key="2">
    <source>
        <dbReference type="Proteomes" id="UP000316095"/>
    </source>
</evidence>
<dbReference type="InterPro" id="IPR032466">
    <property type="entry name" value="Metal_Hydrolase"/>
</dbReference>
<name>A0A5C5XE56_9PLAN</name>
<dbReference type="PANTHER" id="PTHR10443">
    <property type="entry name" value="MICROSOMAL DIPEPTIDASE"/>
    <property type="match status" value="1"/>
</dbReference>